<evidence type="ECO:0000259" key="3">
    <source>
        <dbReference type="SMART" id="SM00939"/>
    </source>
</evidence>
<dbReference type="Gene3D" id="2.60.120.260">
    <property type="entry name" value="Galactose-binding domain-like"/>
    <property type="match status" value="1"/>
</dbReference>
<proteinExistence type="predicted"/>
<name>A0A1E7ZCF6_9ALTE</name>
<dbReference type="EMBL" id="MDHN01000015">
    <property type="protein sequence ID" value="OFC71206.1"/>
    <property type="molecule type" value="Genomic_DNA"/>
</dbReference>
<comment type="caution">
    <text evidence="4">The sequence shown here is derived from an EMBL/GenBank/DDBJ whole genome shotgun (WGS) entry which is preliminary data.</text>
</comment>
<accession>A0A1E7ZCF6</accession>
<keyword evidence="2" id="KW-0732">Signal</keyword>
<feature type="chain" id="PRO_5009209753" evidence="2">
    <location>
        <begin position="26"/>
        <end position="577"/>
    </location>
</feature>
<dbReference type="InterPro" id="IPR008979">
    <property type="entry name" value="Galactose-bd-like_sf"/>
</dbReference>
<dbReference type="Proteomes" id="UP000175691">
    <property type="component" value="Unassembled WGS sequence"/>
</dbReference>
<reference evidence="4 5" key="1">
    <citation type="submission" date="2016-08" db="EMBL/GenBank/DDBJ databases">
        <authorList>
            <person name="Seilhamer J.J."/>
        </authorList>
    </citation>
    <scope>NUCLEOTIDE SEQUENCE [LARGE SCALE GENOMIC DNA]</scope>
    <source>
        <strain evidence="4 5">KCTC 42603</strain>
    </source>
</reference>
<dbReference type="InterPro" id="IPR013736">
    <property type="entry name" value="Xaa-Pro_dipept_C"/>
</dbReference>
<dbReference type="STRING" id="1656094.BFC18_08575"/>
<keyword evidence="5" id="KW-1185">Reference proteome</keyword>
<dbReference type="InterPro" id="IPR029058">
    <property type="entry name" value="AB_hydrolase_fold"/>
</dbReference>
<feature type="domain" description="Xaa-Pro dipeptidyl-peptidase C-terminal" evidence="3">
    <location>
        <begin position="329"/>
        <end position="570"/>
    </location>
</feature>
<sequence length="577" mass="63960">MKYLSKNWLKIFVPALIAFSTLSVASGFADYQPAPAYEETTEASSYVTMRDGVKLAISVVRPAKNGKPVDGKFPVIWHHTLSISREARDGTGGFISALHAIPTLAKHGYVVVQVARRGNGQSFGVMRGYHDRNEAFDAYEMTQWLAEQPWSDGNVGVYGCSNTGDAAMHAMSVQPPALKAVFAGCFSWHKFDAFRRGAIFAQWGTGPARTIEDDMAIPPVDGDEDKKLLEQAAQEHQLATPLLQMWSELPFRDSWSKTMGSRFWSEGSVADYKDQVARSGIPLYIMGGWFDELRDQGLITLLNVPGSRAIFGPWQHCRNDDFPLLDEIHRFFDTHLKGLETGLNQEPPLHYFVMEGSENGHWASSSTWPVEGVDFKAFAMTDSGLKTDSQAGGTLDQQFDVKFEQNCPGEKISSRSQPCSIHEEGIHITSEPLLHAIEVTGHPKVTVNLSTNRNDANLFAYLEDVAPDGSVTVITEGRLKASMRKTDSAPWLMPEGTPWHRWYKEDQLLLTANEPVELTFAMMPTSRVFAANHKIQVTFTGSDYRERLRDDAGHAQTIRLTSPSSGTAVLMLPVAGN</sequence>
<dbReference type="NCBIfam" id="TIGR00976">
    <property type="entry name" value="CocE_NonD"/>
    <property type="match status" value="2"/>
</dbReference>
<dbReference type="InterPro" id="IPR000383">
    <property type="entry name" value="Xaa-Pro-like_dom"/>
</dbReference>
<gene>
    <name evidence="4" type="ORF">BFC18_08575</name>
</gene>
<dbReference type="SUPFAM" id="SSF53474">
    <property type="entry name" value="alpha/beta-Hydrolases"/>
    <property type="match status" value="1"/>
</dbReference>
<dbReference type="Pfam" id="PF02129">
    <property type="entry name" value="Peptidase_S15"/>
    <property type="match status" value="1"/>
</dbReference>
<dbReference type="SUPFAM" id="SSF49785">
    <property type="entry name" value="Galactose-binding domain-like"/>
    <property type="match status" value="1"/>
</dbReference>
<dbReference type="AlphaFoldDB" id="A0A1E7ZCF6"/>
<dbReference type="InterPro" id="IPR005674">
    <property type="entry name" value="CocE/Ser_esterase"/>
</dbReference>
<dbReference type="GO" id="GO:0008239">
    <property type="term" value="F:dipeptidyl-peptidase activity"/>
    <property type="evidence" value="ECO:0007669"/>
    <property type="project" value="InterPro"/>
</dbReference>
<evidence type="ECO:0000313" key="5">
    <source>
        <dbReference type="Proteomes" id="UP000175691"/>
    </source>
</evidence>
<dbReference type="RefSeq" id="WP_070124797.1">
    <property type="nucleotide sequence ID" value="NZ_MDHN01000015.1"/>
</dbReference>
<keyword evidence="1 4" id="KW-0378">Hydrolase</keyword>
<evidence type="ECO:0000256" key="2">
    <source>
        <dbReference type="SAM" id="SignalP"/>
    </source>
</evidence>
<feature type="signal peptide" evidence="2">
    <location>
        <begin position="1"/>
        <end position="25"/>
    </location>
</feature>
<protein>
    <submittedName>
        <fullName evidence="4">Hydrolase</fullName>
    </submittedName>
</protein>
<dbReference type="Pfam" id="PF08530">
    <property type="entry name" value="PepX_C"/>
    <property type="match status" value="1"/>
</dbReference>
<dbReference type="Gene3D" id="3.40.50.1820">
    <property type="entry name" value="alpha/beta hydrolase"/>
    <property type="match status" value="1"/>
</dbReference>
<dbReference type="SMART" id="SM00939">
    <property type="entry name" value="PepX_C"/>
    <property type="match status" value="1"/>
</dbReference>
<evidence type="ECO:0000313" key="4">
    <source>
        <dbReference type="EMBL" id="OFC71206.1"/>
    </source>
</evidence>
<evidence type="ECO:0000256" key="1">
    <source>
        <dbReference type="ARBA" id="ARBA00022801"/>
    </source>
</evidence>
<dbReference type="Gene3D" id="1.10.3020.10">
    <property type="entry name" value="alpha-amino acid ester hydrolase ( Helical cap domain)"/>
    <property type="match status" value="1"/>
</dbReference>
<organism evidence="4 5">
    <name type="scientific">Alteromonas confluentis</name>
    <dbReference type="NCBI Taxonomy" id="1656094"/>
    <lineage>
        <taxon>Bacteria</taxon>
        <taxon>Pseudomonadati</taxon>
        <taxon>Pseudomonadota</taxon>
        <taxon>Gammaproteobacteria</taxon>
        <taxon>Alteromonadales</taxon>
        <taxon>Alteromonadaceae</taxon>
        <taxon>Alteromonas/Salinimonas group</taxon>
        <taxon>Alteromonas</taxon>
    </lineage>
</organism>
<dbReference type="OrthoDB" id="9806163at2"/>